<feature type="compositionally biased region" description="Basic and acidic residues" evidence="10">
    <location>
        <begin position="497"/>
        <end position="513"/>
    </location>
</feature>
<dbReference type="PROSITE" id="PS00350">
    <property type="entry name" value="MADS_BOX_1"/>
    <property type="match status" value="1"/>
</dbReference>
<keyword evidence="13" id="KW-1185">Reference proteome</keyword>
<evidence type="ECO:0000256" key="1">
    <source>
        <dbReference type="ARBA" id="ARBA00004123"/>
    </source>
</evidence>
<comment type="subcellular location">
    <subcellularLocation>
        <location evidence="1">Nucleus</location>
    </subcellularLocation>
</comment>
<dbReference type="Pfam" id="PF00319">
    <property type="entry name" value="SRF-TF"/>
    <property type="match status" value="1"/>
</dbReference>
<feature type="domain" description="MADS-box" evidence="11">
    <location>
        <begin position="44"/>
        <end position="104"/>
    </location>
</feature>
<keyword evidence="9" id="KW-0539">Nucleus</keyword>
<reference evidence="12 13" key="1">
    <citation type="submission" date="2022-05" db="EMBL/GenBank/DDBJ databases">
        <authorList>
            <consortium name="Genoscope - CEA"/>
            <person name="William W."/>
        </authorList>
    </citation>
    <scope>NUCLEOTIDE SEQUENCE [LARGE SCALE GENOMIC DNA]</scope>
</reference>
<feature type="region of interest" description="Disordered" evidence="10">
    <location>
        <begin position="455"/>
        <end position="524"/>
    </location>
</feature>
<dbReference type="SMART" id="SM00432">
    <property type="entry name" value="MADS"/>
    <property type="match status" value="1"/>
</dbReference>
<feature type="region of interest" description="Disordered" evidence="10">
    <location>
        <begin position="267"/>
        <end position="309"/>
    </location>
</feature>
<gene>
    <name evidence="12" type="ORF">PEVE_00003359</name>
</gene>
<evidence type="ECO:0000256" key="2">
    <source>
        <dbReference type="ARBA" id="ARBA00022473"/>
    </source>
</evidence>
<evidence type="ECO:0000256" key="4">
    <source>
        <dbReference type="ARBA" id="ARBA00022782"/>
    </source>
</evidence>
<dbReference type="InterPro" id="IPR022102">
    <property type="entry name" value="HJURP_C"/>
</dbReference>
<evidence type="ECO:0000256" key="9">
    <source>
        <dbReference type="ARBA" id="ARBA00023242"/>
    </source>
</evidence>
<evidence type="ECO:0000256" key="3">
    <source>
        <dbReference type="ARBA" id="ARBA00022553"/>
    </source>
</evidence>
<dbReference type="PRINTS" id="PR00404">
    <property type="entry name" value="MADSDOMAIN"/>
</dbReference>
<dbReference type="Pfam" id="PF12347">
    <property type="entry name" value="HJURP_C"/>
    <property type="match status" value="1"/>
</dbReference>
<evidence type="ECO:0000313" key="12">
    <source>
        <dbReference type="EMBL" id="CAH3014677.1"/>
    </source>
</evidence>
<feature type="compositionally biased region" description="Polar residues" evidence="10">
    <location>
        <begin position="176"/>
        <end position="185"/>
    </location>
</feature>
<dbReference type="EMBL" id="CALNXI010000012">
    <property type="protein sequence ID" value="CAH3014677.1"/>
    <property type="molecule type" value="Genomic_DNA"/>
</dbReference>
<feature type="region of interest" description="Disordered" evidence="10">
    <location>
        <begin position="176"/>
        <end position="220"/>
    </location>
</feature>
<organism evidence="12 13">
    <name type="scientific">Porites evermanni</name>
    <dbReference type="NCBI Taxonomy" id="104178"/>
    <lineage>
        <taxon>Eukaryota</taxon>
        <taxon>Metazoa</taxon>
        <taxon>Cnidaria</taxon>
        <taxon>Anthozoa</taxon>
        <taxon>Hexacorallia</taxon>
        <taxon>Scleractinia</taxon>
        <taxon>Fungiina</taxon>
        <taxon>Poritidae</taxon>
        <taxon>Porites</taxon>
    </lineage>
</organism>
<keyword evidence="3" id="KW-0597">Phosphoprotein</keyword>
<feature type="compositionally biased region" description="Low complexity" evidence="10">
    <location>
        <begin position="475"/>
        <end position="488"/>
    </location>
</feature>
<accession>A0ABN8LGK6</accession>
<proteinExistence type="predicted"/>
<dbReference type="Proteomes" id="UP001159427">
    <property type="component" value="Unassembled WGS sequence"/>
</dbReference>
<evidence type="ECO:0000256" key="6">
    <source>
        <dbReference type="ARBA" id="ARBA00023125"/>
    </source>
</evidence>
<evidence type="ECO:0000256" key="8">
    <source>
        <dbReference type="ARBA" id="ARBA00023163"/>
    </source>
</evidence>
<name>A0ABN8LGK6_9CNID</name>
<dbReference type="SUPFAM" id="SSF55455">
    <property type="entry name" value="SRF-like"/>
    <property type="match status" value="1"/>
</dbReference>
<feature type="compositionally biased region" description="Polar residues" evidence="10">
    <location>
        <begin position="209"/>
        <end position="220"/>
    </location>
</feature>
<comment type="caution">
    <text evidence="12">The sequence shown here is derived from an EMBL/GenBank/DDBJ whole genome shotgun (WGS) entry which is preliminary data.</text>
</comment>
<keyword evidence="6" id="KW-0238">DNA-binding</keyword>
<dbReference type="PROSITE" id="PS50066">
    <property type="entry name" value="MADS_BOX_2"/>
    <property type="match status" value="1"/>
</dbReference>
<dbReference type="PANTHER" id="PTHR11945:SF534">
    <property type="entry name" value="MYOCYTE-SPECIFIC ENHANCER FACTOR 2"/>
    <property type="match status" value="1"/>
</dbReference>
<sequence>MSQRYNKKIHRIRHSDQTQSNLKLAEGPLTKLKLSAAIHKNHSMGRKKIQISRIGDERNRQVTFTKRKFGLMKKAYELSILCDCEIALIIFNSGNKLFQYASTDMDKILLKYTEYNEPHESRTNSDIVETISKKENKALPSPDDTDKQFVLTPRTEEKYNKINQEFDQMMKKNLLHPQQSSSGSDNYHALPVTVPVSSNSVGEDGYGSRPQSRDSTVMSNTMPVSASGRITGDHMNGNYSRGSTPGISGNTQNMSDLVAAAGLGRRSVTPGSVQGNDGSFASPSPGITNTGRNSVSPHPPAVTPPPNRPPLKISIPSRGPNAGQMQPNRHGLTVASSQENQPLSTPVISLNSLPLQTPGDNNSLSTPIFSMATPNLAGAAPPTFSSALPSGFPPDFHLESTESLAQKLAQYPAATALPLMQQQALLQQQLNMHGLLQGNVANLLGNRLSVPNAALGGQGMSSLNIKAEPTDRDTSSPNSHSSISPTSPYQVQRRLTPSRDDVDKDGAVKRPRLDGSVAAAYGLR</sequence>
<dbReference type="CDD" id="cd00265">
    <property type="entry name" value="MADS_MEF2_like"/>
    <property type="match status" value="1"/>
</dbReference>
<feature type="compositionally biased region" description="Polar residues" evidence="10">
    <location>
        <begin position="269"/>
        <end position="296"/>
    </location>
</feature>
<dbReference type="Gene3D" id="3.40.1810.10">
    <property type="entry name" value="Transcription factor, MADS-box"/>
    <property type="match status" value="1"/>
</dbReference>
<evidence type="ECO:0000259" key="11">
    <source>
        <dbReference type="PROSITE" id="PS50066"/>
    </source>
</evidence>
<evidence type="ECO:0000256" key="5">
    <source>
        <dbReference type="ARBA" id="ARBA00023015"/>
    </source>
</evidence>
<keyword evidence="5" id="KW-0805">Transcription regulation</keyword>
<keyword evidence="2" id="KW-0217">Developmental protein</keyword>
<dbReference type="InterPro" id="IPR036879">
    <property type="entry name" value="TF_MADSbox_sf"/>
</dbReference>
<keyword evidence="4" id="KW-0221">Differentiation</keyword>
<dbReference type="PANTHER" id="PTHR11945">
    <property type="entry name" value="MADS BOX PROTEIN"/>
    <property type="match status" value="1"/>
</dbReference>
<evidence type="ECO:0000256" key="10">
    <source>
        <dbReference type="SAM" id="MobiDB-lite"/>
    </source>
</evidence>
<dbReference type="InterPro" id="IPR033896">
    <property type="entry name" value="MEF2-like_N"/>
</dbReference>
<feature type="compositionally biased region" description="Pro residues" evidence="10">
    <location>
        <begin position="297"/>
        <end position="309"/>
    </location>
</feature>
<keyword evidence="8" id="KW-0804">Transcription</keyword>
<dbReference type="InterPro" id="IPR002100">
    <property type="entry name" value="TF_MADSbox"/>
</dbReference>
<keyword evidence="7" id="KW-0010">Activator</keyword>
<evidence type="ECO:0000313" key="13">
    <source>
        <dbReference type="Proteomes" id="UP001159427"/>
    </source>
</evidence>
<protein>
    <recommendedName>
        <fullName evidence="11">MADS-box domain-containing protein</fullName>
    </recommendedName>
</protein>
<evidence type="ECO:0000256" key="7">
    <source>
        <dbReference type="ARBA" id="ARBA00023159"/>
    </source>
</evidence>